<dbReference type="Pfam" id="PF04985">
    <property type="entry name" value="Phage_tube"/>
    <property type="match status" value="1"/>
</dbReference>
<organism evidence="1 2">
    <name type="scientific">Psychrobacter urativorans</name>
    <dbReference type="NCBI Taxonomy" id="45610"/>
    <lineage>
        <taxon>Bacteria</taxon>
        <taxon>Pseudomonadati</taxon>
        <taxon>Pseudomonadota</taxon>
        <taxon>Gammaproteobacteria</taxon>
        <taxon>Moraxellales</taxon>
        <taxon>Moraxellaceae</taxon>
        <taxon>Psychrobacter</taxon>
    </lineage>
</organism>
<dbReference type="KEGG" id="pur:AOC03_09940"/>
<dbReference type="Proteomes" id="UP000059847">
    <property type="component" value="Chromosome"/>
</dbReference>
<evidence type="ECO:0000313" key="2">
    <source>
        <dbReference type="Proteomes" id="UP000059847"/>
    </source>
</evidence>
<proteinExistence type="predicted"/>
<dbReference type="STRING" id="45610.AOC03_09940"/>
<evidence type="ECO:0000313" key="1">
    <source>
        <dbReference type="EMBL" id="ALF60318.1"/>
    </source>
</evidence>
<dbReference type="AlphaFoldDB" id="A0A0M5MKF5"/>
<sequence>MAKQMPAVLKNFNVRIAGDSHAGTAKAITLPEIVKKTEEYRAAGMIGDVNLDLGFEAMEATITYTGVDSRHLMQLMSCGISDLPIRYIGAYERQDTCTHVVRDIYMRGSVTTLPLGEMELGSINEQELTYGVTYLKVVDDGLTLLEIDFVNGIYIVAGKDMTGEINDKLGL</sequence>
<accession>A0A0M5MKF5</accession>
<dbReference type="InterPro" id="IPR006498">
    <property type="entry name" value="Tail_tube"/>
</dbReference>
<keyword evidence="2" id="KW-1185">Reference proteome</keyword>
<dbReference type="OrthoDB" id="3078668at2"/>
<dbReference type="NCBIfam" id="TIGR01611">
    <property type="entry name" value="tail_tube"/>
    <property type="match status" value="1"/>
</dbReference>
<dbReference type="RefSeq" id="WP_062535593.1">
    <property type="nucleotide sequence ID" value="NZ_CP012678.1"/>
</dbReference>
<reference evidence="1 2" key="1">
    <citation type="submission" date="2015-09" db="EMBL/GenBank/DDBJ databases">
        <title>Complete genome of Psychrobacter urativorans R10.10B.</title>
        <authorList>
            <person name="See-Too W.S."/>
            <person name="Chan K.G."/>
        </authorList>
    </citation>
    <scope>NUCLEOTIDE SEQUENCE [LARGE SCALE GENOMIC DNA]</scope>
    <source>
        <strain evidence="1 2">R10.10B</strain>
    </source>
</reference>
<name>A0A0M5MKF5_9GAMM</name>
<protein>
    <submittedName>
        <fullName evidence="1">Phage tail protein</fullName>
    </submittedName>
</protein>
<gene>
    <name evidence="1" type="ORF">AOC03_09940</name>
</gene>
<dbReference type="EMBL" id="CP012678">
    <property type="protein sequence ID" value="ALF60318.1"/>
    <property type="molecule type" value="Genomic_DNA"/>
</dbReference>